<keyword evidence="3" id="KW-1185">Reference proteome</keyword>
<evidence type="ECO:0000313" key="3">
    <source>
        <dbReference type="Proteomes" id="UP000030665"/>
    </source>
</evidence>
<keyword evidence="1" id="KW-0732">Signal</keyword>
<feature type="chain" id="PRO_5001728527" evidence="1">
    <location>
        <begin position="17"/>
        <end position="258"/>
    </location>
</feature>
<reference evidence="2" key="2">
    <citation type="submission" date="2014-03" db="EMBL/GenBank/DDBJ databases">
        <title>The whipworm genome and dual-species transcriptomics of an intimate host-pathogen interaction.</title>
        <authorList>
            <person name="Foth B.J."/>
            <person name="Tsai I.J."/>
            <person name="Reid A.J."/>
            <person name="Bancroft A.J."/>
            <person name="Nichol S."/>
            <person name="Tracey A."/>
            <person name="Holroyd N."/>
            <person name="Cotton J.A."/>
            <person name="Stanley E.J."/>
            <person name="Zarowiecki M."/>
            <person name="Liu J.Z."/>
            <person name="Huckvale T."/>
            <person name="Cooper P.J."/>
            <person name="Grencis R.K."/>
            <person name="Berriman M."/>
        </authorList>
    </citation>
    <scope>NUCLEOTIDE SEQUENCE [LARGE SCALE GENOMIC DNA]</scope>
</reference>
<organism evidence="2 3">
    <name type="scientific">Trichuris trichiura</name>
    <name type="common">Whipworm</name>
    <name type="synonym">Trichocephalus trichiurus</name>
    <dbReference type="NCBI Taxonomy" id="36087"/>
    <lineage>
        <taxon>Eukaryota</taxon>
        <taxon>Metazoa</taxon>
        <taxon>Ecdysozoa</taxon>
        <taxon>Nematoda</taxon>
        <taxon>Enoplea</taxon>
        <taxon>Dorylaimia</taxon>
        <taxon>Trichinellida</taxon>
        <taxon>Trichuridae</taxon>
        <taxon>Trichuris</taxon>
    </lineage>
</organism>
<name>A0A077Z5Z2_TRITR</name>
<feature type="signal peptide" evidence="1">
    <location>
        <begin position="1"/>
        <end position="16"/>
    </location>
</feature>
<evidence type="ECO:0000256" key="1">
    <source>
        <dbReference type="SAM" id="SignalP"/>
    </source>
</evidence>
<protein>
    <submittedName>
        <fullName evidence="2">F-box only protein 9</fullName>
    </submittedName>
</protein>
<dbReference type="EMBL" id="HG805965">
    <property type="protein sequence ID" value="CDW55576.1"/>
    <property type="molecule type" value="Genomic_DNA"/>
</dbReference>
<dbReference type="Proteomes" id="UP000030665">
    <property type="component" value="Unassembled WGS sequence"/>
</dbReference>
<sequence>MMRLIVLLCPLLNVDAFFWELDREDWRLNRKERLKQLAAPIDLQRPISHTVATTEPPNAIEIQLIEATTIAFGDAEMGSSNSFAMPAQVGRPRVHMIARRVFQGLSKADNRMIDVYTVRVRWLDPLEWNDERNDITTSGVVGKIDKLRFYDVRCWISYQGVQPRILVNRRVSAEFSGYGEKFQFPSNWDLTFQCAVRAINSLGTAGRWTAAEPVRVLRIPIYLPGLAGIDVRHLSKNEIINILSSAVRVSQGQVALKA</sequence>
<reference evidence="2" key="1">
    <citation type="submission" date="2014-01" db="EMBL/GenBank/DDBJ databases">
        <authorList>
            <person name="Aslett M."/>
        </authorList>
    </citation>
    <scope>NUCLEOTIDE SEQUENCE</scope>
</reference>
<dbReference type="AlphaFoldDB" id="A0A077Z5Z2"/>
<evidence type="ECO:0000313" key="2">
    <source>
        <dbReference type="EMBL" id="CDW55576.1"/>
    </source>
</evidence>
<accession>A0A077Z5Z2</accession>
<gene>
    <name evidence="2" type="ORF">TTRE_0000384901</name>
</gene>
<proteinExistence type="predicted"/>